<dbReference type="SUPFAM" id="SSF54292">
    <property type="entry name" value="2Fe-2S ferredoxin-like"/>
    <property type="match status" value="1"/>
</dbReference>
<dbReference type="Gene3D" id="3.40.50.740">
    <property type="match status" value="1"/>
</dbReference>
<keyword evidence="5 10" id="KW-1278">Translocase</keyword>
<comment type="cofactor">
    <cofactor evidence="1 10">
        <name>[4Fe-4S] cluster</name>
        <dbReference type="ChEBI" id="CHEBI:49883"/>
    </cofactor>
</comment>
<sequence>MPKLTIDGKEIVVEEGTTVIQACETLGIEIPRFCYHERLAIAGNCRMCLVEMEKSPKPVASCAQPALEGMVIKTDTPMVKKAREGVMEFLLINHPLDCPICDQGGECDLQDQAFFYGRGKNRYTEEKRAVKDKYMGPLVATHMTRCIHCTRCVRFLEDVAGTPELGAIGRGEEMEVTTYIEKSLSSELSGNIIDLCPVGALTSKPYAFKARNWELKKTETIDVLDAVGSNIRADSRGREIMRILPRINDDINEEWISDKTRFSYDGLKYQRLDTPMVKKGDLLEAVSWEEALSTLADKITKSSAEKIGAIAGDLTDVETMLVTKEMLQKLGSANFDCRQDGSQVDNKYRSLYTFNTTIAGIEQADICLIIGSNPRHEAAILNARIRKAHLYNNLKVAVIGEKVDLTYPYRYLGNNAWILKQIADGDHPYCSILNSAKNPMIIIGSQVLCRDDFEATLYQVKRIVNEYKVIRDDWNGFNVLQRAASRVGGLDIGFIPGKSGKSVNRMVTEKMDVLFLLGADEINFSKLHLDTFVVYIGHHGDKGAHRADIILPGATYTEKEATYVNLEGRPQRTNLVVYPPNEAKEDWVIISDIIRSLRLDLDYSNVKQVRNKMSEVAKIFEQMNRIKVSNEFPEKGGKFKDFLSDNFTNPFENYYMTDPISRNSRTMALCTKEITGSADQKVA</sequence>
<dbReference type="NCBIfam" id="TIGR01973">
    <property type="entry name" value="NuoG"/>
    <property type="match status" value="1"/>
</dbReference>
<dbReference type="Pfam" id="PF22117">
    <property type="entry name" value="Fer4_Nqo3"/>
    <property type="match status" value="1"/>
</dbReference>
<keyword evidence="15" id="KW-1185">Reference proteome</keyword>
<dbReference type="InterPro" id="IPR036010">
    <property type="entry name" value="2Fe-2S_ferredoxin-like_sf"/>
</dbReference>
<dbReference type="CDD" id="cd02773">
    <property type="entry name" value="MopB_Res-Cmplx1_Nad11"/>
    <property type="match status" value="1"/>
</dbReference>
<dbReference type="GO" id="GO:0051539">
    <property type="term" value="F:4 iron, 4 sulfur cluster binding"/>
    <property type="evidence" value="ECO:0007669"/>
    <property type="project" value="UniProtKB-KW"/>
</dbReference>
<evidence type="ECO:0000256" key="4">
    <source>
        <dbReference type="ARBA" id="ARBA00022723"/>
    </source>
</evidence>
<comment type="caution">
    <text evidence="14">The sequence shown here is derived from an EMBL/GenBank/DDBJ whole genome shotgun (WGS) entry which is preliminary data.</text>
</comment>
<dbReference type="GO" id="GO:0046872">
    <property type="term" value="F:metal ion binding"/>
    <property type="evidence" value="ECO:0007669"/>
    <property type="project" value="UniProtKB-UniRule"/>
</dbReference>
<dbReference type="Pfam" id="PF10588">
    <property type="entry name" value="NADH-G_4Fe-4S_3"/>
    <property type="match status" value="1"/>
</dbReference>
<dbReference type="GO" id="GO:0008137">
    <property type="term" value="F:NADH dehydrogenase (ubiquinone) activity"/>
    <property type="evidence" value="ECO:0007669"/>
    <property type="project" value="UniProtKB-UniRule"/>
</dbReference>
<dbReference type="PANTHER" id="PTHR43105">
    <property type="entry name" value="RESPIRATORY NITRATE REDUCTASE"/>
    <property type="match status" value="1"/>
</dbReference>
<evidence type="ECO:0000256" key="9">
    <source>
        <dbReference type="ARBA" id="ARBA00047712"/>
    </source>
</evidence>
<dbReference type="SMART" id="SM00929">
    <property type="entry name" value="NADH-G_4Fe-4S_3"/>
    <property type="match status" value="1"/>
</dbReference>
<dbReference type="GO" id="GO:0051537">
    <property type="term" value="F:2 iron, 2 sulfur cluster binding"/>
    <property type="evidence" value="ECO:0007669"/>
    <property type="project" value="UniProtKB-UniRule"/>
</dbReference>
<dbReference type="Pfam" id="PF09326">
    <property type="entry name" value="NADH_dhqG_C"/>
    <property type="match status" value="1"/>
</dbReference>
<gene>
    <name evidence="14" type="primary">nuoG_2</name>
    <name evidence="14" type="ORF">NF27_EY01560</name>
</gene>
<dbReference type="SUPFAM" id="SSF53706">
    <property type="entry name" value="Formate dehydrogenase/DMSO reductase, domains 1-3"/>
    <property type="match status" value="1"/>
</dbReference>
<dbReference type="CDD" id="cd00207">
    <property type="entry name" value="fer2"/>
    <property type="match status" value="1"/>
</dbReference>
<dbReference type="GO" id="GO:0042773">
    <property type="term" value="P:ATP synthesis coupled electron transport"/>
    <property type="evidence" value="ECO:0007669"/>
    <property type="project" value="InterPro"/>
</dbReference>
<dbReference type="Proteomes" id="UP000031258">
    <property type="component" value="Unassembled WGS sequence"/>
</dbReference>
<dbReference type="PATRIC" id="fig|86105.3.peg.1228"/>
<dbReference type="SUPFAM" id="SSF54862">
    <property type="entry name" value="4Fe-4S ferredoxins"/>
    <property type="match status" value="1"/>
</dbReference>
<keyword evidence="3 10" id="KW-0004">4Fe-4S</keyword>
<feature type="domain" description="4Fe-4S Mo/W bis-MGD-type" evidence="12">
    <location>
        <begin position="215"/>
        <end position="271"/>
    </location>
</feature>
<dbReference type="FunFam" id="3.30.70.20:FF:000002">
    <property type="entry name" value="NADH-ubiquinone oxidoreductase 75 kDa subunit"/>
    <property type="match status" value="1"/>
</dbReference>
<dbReference type="InterPro" id="IPR015405">
    <property type="entry name" value="NDUFS1-like_C"/>
</dbReference>
<keyword evidence="10" id="KW-0874">Quinone</keyword>
<dbReference type="RefSeq" id="WP_039457163.1">
    <property type="nucleotide sequence ID" value="NZ_JSWE01000124.1"/>
</dbReference>
<dbReference type="Pfam" id="PF13510">
    <property type="entry name" value="Fer2_4"/>
    <property type="match status" value="1"/>
</dbReference>
<dbReference type="Gene3D" id="3.10.20.740">
    <property type="match status" value="1"/>
</dbReference>
<dbReference type="Pfam" id="PF22151">
    <property type="entry name" value="Fer4_NDSU1"/>
    <property type="match status" value="1"/>
</dbReference>
<dbReference type="GO" id="GO:0048038">
    <property type="term" value="F:quinone binding"/>
    <property type="evidence" value="ECO:0007669"/>
    <property type="project" value="UniProtKB-UniRule"/>
</dbReference>
<dbReference type="InterPro" id="IPR006656">
    <property type="entry name" value="Mopterin_OxRdtase"/>
</dbReference>
<dbReference type="GO" id="GO:0016020">
    <property type="term" value="C:membrane"/>
    <property type="evidence" value="ECO:0007669"/>
    <property type="project" value="InterPro"/>
</dbReference>
<dbReference type="InterPro" id="IPR010228">
    <property type="entry name" value="NADH_UbQ_OxRdtase_Gsu"/>
</dbReference>
<comment type="catalytic activity">
    <reaction evidence="9 10">
        <text>a quinone + NADH + 5 H(+)(in) = a quinol + NAD(+) + 4 H(+)(out)</text>
        <dbReference type="Rhea" id="RHEA:57888"/>
        <dbReference type="ChEBI" id="CHEBI:15378"/>
        <dbReference type="ChEBI" id="CHEBI:24646"/>
        <dbReference type="ChEBI" id="CHEBI:57540"/>
        <dbReference type="ChEBI" id="CHEBI:57945"/>
        <dbReference type="ChEBI" id="CHEBI:132124"/>
    </reaction>
</comment>
<dbReference type="InterPro" id="IPR050123">
    <property type="entry name" value="Prok_molybdopt-oxidoreductase"/>
</dbReference>
<evidence type="ECO:0000259" key="12">
    <source>
        <dbReference type="PROSITE" id="PS51669"/>
    </source>
</evidence>
<evidence type="ECO:0000256" key="3">
    <source>
        <dbReference type="ARBA" id="ARBA00022485"/>
    </source>
</evidence>
<evidence type="ECO:0000256" key="1">
    <source>
        <dbReference type="ARBA" id="ARBA00001966"/>
    </source>
</evidence>
<feature type="domain" description="2Fe-2S ferredoxin-type" evidence="11">
    <location>
        <begin position="2"/>
        <end position="78"/>
    </location>
</feature>
<comment type="similarity">
    <text evidence="2 10">Belongs to the complex I 75 kDa subunit family.</text>
</comment>
<evidence type="ECO:0000313" key="14">
    <source>
        <dbReference type="EMBL" id="KIE05060.1"/>
    </source>
</evidence>
<dbReference type="EMBL" id="JSWE01000124">
    <property type="protein sequence ID" value="KIE05060.1"/>
    <property type="molecule type" value="Genomic_DNA"/>
</dbReference>
<dbReference type="InterPro" id="IPR054351">
    <property type="entry name" value="NADH_UbQ_OxRdtase_ferredoxin"/>
</dbReference>
<evidence type="ECO:0000256" key="5">
    <source>
        <dbReference type="ARBA" id="ARBA00022967"/>
    </source>
</evidence>
<dbReference type="Gene3D" id="3.30.200.210">
    <property type="match status" value="1"/>
</dbReference>
<proteinExistence type="inferred from homology"/>
<dbReference type="PROSITE" id="PS00643">
    <property type="entry name" value="COMPLEX1_75K_3"/>
    <property type="match status" value="1"/>
</dbReference>
<evidence type="ECO:0000259" key="11">
    <source>
        <dbReference type="PROSITE" id="PS51085"/>
    </source>
</evidence>
<dbReference type="OrthoDB" id="9803192at2"/>
<dbReference type="FunFam" id="3.30.200.210:FF:000002">
    <property type="entry name" value="NADH-ubiquinone oxidoreductase 75 kDa subunit"/>
    <property type="match status" value="1"/>
</dbReference>
<reference evidence="14 15" key="1">
    <citation type="submission" date="2014-11" db="EMBL/GenBank/DDBJ databases">
        <title>A Rickettsiales Symbiont of Amoebae With Ancient Features.</title>
        <authorList>
            <person name="Schulz F."/>
            <person name="Martijn J."/>
            <person name="Wascher F."/>
            <person name="Kostanjsek R."/>
            <person name="Ettema T.J."/>
            <person name="Horn M."/>
        </authorList>
    </citation>
    <scope>NUCLEOTIDE SEQUENCE [LARGE SCALE GENOMIC DNA]</scope>
    <source>
        <strain evidence="14 15">UWC36</strain>
    </source>
</reference>
<dbReference type="STRING" id="86105.NF27_EY01560"/>
<dbReference type="AlphaFoldDB" id="A0A0C1QYJ5"/>
<dbReference type="PROSITE" id="PS51085">
    <property type="entry name" value="2FE2S_FER_2"/>
    <property type="match status" value="1"/>
</dbReference>
<dbReference type="Pfam" id="PF00384">
    <property type="entry name" value="Molybdopterin"/>
    <property type="match status" value="1"/>
</dbReference>
<keyword evidence="6 10" id="KW-0408">Iron</keyword>
<evidence type="ECO:0000256" key="6">
    <source>
        <dbReference type="ARBA" id="ARBA00023004"/>
    </source>
</evidence>
<evidence type="ECO:0000256" key="7">
    <source>
        <dbReference type="ARBA" id="ARBA00023014"/>
    </source>
</evidence>
<name>A0A0C1QYJ5_9RICK</name>
<comment type="function">
    <text evidence="10">NDH-1 shuttles electrons from NADH, via FMN and iron-sulfur (Fe-S) centers, to quinones in the respiratory chain. Couples the redox reaction to proton translocation (for every two electrons transferred, four hydrogen ions are translocated across the cytoplasmic membrane), and thus conserves the redox energy in a proton gradient.</text>
</comment>
<dbReference type="PANTHER" id="PTHR43105:SF13">
    <property type="entry name" value="NADH-UBIQUINONE OXIDOREDUCTASE 75 KDA SUBUNIT, MITOCHONDRIAL"/>
    <property type="match status" value="1"/>
</dbReference>
<dbReference type="InterPro" id="IPR001041">
    <property type="entry name" value="2Fe-2S_ferredoxin-type"/>
</dbReference>
<keyword evidence="7 10" id="KW-0411">Iron-sulfur</keyword>
<dbReference type="InterPro" id="IPR019574">
    <property type="entry name" value="NADH_UbQ_OxRdtase_Gsu_4Fe4S-bd"/>
</dbReference>
<keyword evidence="10" id="KW-0001">2Fe-2S</keyword>
<dbReference type="GO" id="GO:0016651">
    <property type="term" value="F:oxidoreductase activity, acting on NAD(P)H"/>
    <property type="evidence" value="ECO:0007669"/>
    <property type="project" value="InterPro"/>
</dbReference>
<dbReference type="PROSITE" id="PS51669">
    <property type="entry name" value="4FE4S_MOW_BIS_MGD"/>
    <property type="match status" value="1"/>
</dbReference>
<accession>A0A0C1QYJ5</accession>
<dbReference type="PROSITE" id="PS00642">
    <property type="entry name" value="COMPLEX1_75K_2"/>
    <property type="match status" value="1"/>
</dbReference>
<dbReference type="PROSITE" id="PS51839">
    <property type="entry name" value="4FE4S_HC3"/>
    <property type="match status" value="1"/>
</dbReference>
<evidence type="ECO:0000256" key="2">
    <source>
        <dbReference type="ARBA" id="ARBA00005404"/>
    </source>
</evidence>
<feature type="domain" description="4Fe-4S His(Cys)3-ligated-type" evidence="13">
    <location>
        <begin position="78"/>
        <end position="117"/>
    </location>
</feature>
<dbReference type="EC" id="7.1.1.-" evidence="10"/>
<comment type="cofactor">
    <cofactor evidence="10">
        <name>[2Fe-2S] cluster</name>
        <dbReference type="ChEBI" id="CHEBI:190135"/>
    </cofactor>
    <text evidence="10">Binds 1 [2Fe-2S] cluster per subunit.</text>
</comment>
<organism evidence="14 15">
    <name type="scientific">Candidatus Jidaibacter acanthamoebae</name>
    <dbReference type="NCBI Taxonomy" id="86105"/>
    <lineage>
        <taxon>Bacteria</taxon>
        <taxon>Pseudomonadati</taxon>
        <taxon>Pseudomonadota</taxon>
        <taxon>Alphaproteobacteria</taxon>
        <taxon>Rickettsiales</taxon>
        <taxon>Candidatus Midichloriaceae</taxon>
        <taxon>Candidatus Jidaibacter</taxon>
    </lineage>
</organism>
<evidence type="ECO:0000256" key="8">
    <source>
        <dbReference type="ARBA" id="ARBA00023027"/>
    </source>
</evidence>
<dbReference type="InterPro" id="IPR006963">
    <property type="entry name" value="Mopterin_OxRdtase_4Fe-4S_dom"/>
</dbReference>
<dbReference type="InterPro" id="IPR000283">
    <property type="entry name" value="NADH_UbQ_OxRdtase_75kDa_su_CS"/>
</dbReference>
<dbReference type="PROSITE" id="PS00641">
    <property type="entry name" value="COMPLEX1_75K_1"/>
    <property type="match status" value="1"/>
</dbReference>
<keyword evidence="4 10" id="KW-0479">Metal-binding</keyword>
<protein>
    <recommendedName>
        <fullName evidence="10">NADH-quinone oxidoreductase</fullName>
        <ecNumber evidence="10">7.1.1.-</ecNumber>
    </recommendedName>
</protein>
<dbReference type="Gene3D" id="3.30.70.20">
    <property type="match status" value="1"/>
</dbReference>
<evidence type="ECO:0000256" key="10">
    <source>
        <dbReference type="RuleBase" id="RU003525"/>
    </source>
</evidence>
<evidence type="ECO:0000259" key="13">
    <source>
        <dbReference type="PROSITE" id="PS51839"/>
    </source>
</evidence>
<keyword evidence="8 10" id="KW-0520">NAD</keyword>
<dbReference type="FunFam" id="3.10.20.740:FF:000001">
    <property type="entry name" value="NADH-quinone oxidoreductase subunit G"/>
    <property type="match status" value="1"/>
</dbReference>
<evidence type="ECO:0000313" key="15">
    <source>
        <dbReference type="Proteomes" id="UP000031258"/>
    </source>
</evidence>
<keyword evidence="14" id="KW-0560">Oxidoreductase</keyword>